<protein>
    <recommendedName>
        <fullName evidence="10">Copper acquisition factor BIM1-like domain-containing protein</fullName>
    </recommendedName>
</protein>
<accession>A0AA39L8W7</accession>
<feature type="signal peptide" evidence="9">
    <location>
        <begin position="1"/>
        <end position="15"/>
    </location>
</feature>
<keyword evidence="4 9" id="KW-0732">Signal</keyword>
<evidence type="ECO:0000313" key="12">
    <source>
        <dbReference type="Proteomes" id="UP001175261"/>
    </source>
</evidence>
<sequence length="232" mass="24143">MRSVLALAFAGAASAHFILLNPKSFFFDDDLEGQAPCGGKLPDFPSNDNDLFQYHIGGEDIATQLTHERSDWLIRVTTDQTGSKGWEEVFPIYTQSGLGSFCQPKVAIPSKYEGKTGIVSVVSAATDGFLYQCALVKFVPGTGESFGKCSNGSATGYFSSNAKLSAMVGDSADSTPAPNETPASTSASAPAQTSKSSGSDKDDSALSLQAWGFMSSMVTVAAMVAAGGAFLV</sequence>
<proteinExistence type="predicted"/>
<feature type="domain" description="Copper acquisition factor BIM1-like" evidence="10">
    <location>
        <begin position="14"/>
        <end position="153"/>
    </location>
</feature>
<evidence type="ECO:0000313" key="11">
    <source>
        <dbReference type="EMBL" id="KAK0388921.1"/>
    </source>
</evidence>
<feature type="region of interest" description="Disordered" evidence="8">
    <location>
        <begin position="169"/>
        <end position="202"/>
    </location>
</feature>
<feature type="chain" id="PRO_5041386745" description="Copper acquisition factor BIM1-like domain-containing protein" evidence="9">
    <location>
        <begin position="16"/>
        <end position="232"/>
    </location>
</feature>
<dbReference type="InterPro" id="IPR046936">
    <property type="entry name" value="BIM1-like"/>
</dbReference>
<dbReference type="Pfam" id="PF20238">
    <property type="entry name" value="BIM1-like_dom"/>
    <property type="match status" value="1"/>
</dbReference>
<keyword evidence="3" id="KW-0336">GPI-anchor</keyword>
<keyword evidence="5" id="KW-0472">Membrane</keyword>
<keyword evidence="6" id="KW-0325">Glycoprotein</keyword>
<comment type="subcellular location">
    <subcellularLocation>
        <location evidence="1">Cell membrane</location>
        <topology evidence="1">Lipid-anchor</topology>
        <topology evidence="1">GPI-anchor</topology>
    </subcellularLocation>
</comment>
<dbReference type="GO" id="GO:0098552">
    <property type="term" value="C:side of membrane"/>
    <property type="evidence" value="ECO:0007669"/>
    <property type="project" value="UniProtKB-KW"/>
</dbReference>
<evidence type="ECO:0000256" key="4">
    <source>
        <dbReference type="ARBA" id="ARBA00022729"/>
    </source>
</evidence>
<keyword evidence="7" id="KW-0449">Lipoprotein</keyword>
<dbReference type="InterPro" id="IPR046530">
    <property type="entry name" value="BIM1-like_dom"/>
</dbReference>
<dbReference type="EMBL" id="JAPDFR010000002">
    <property type="protein sequence ID" value="KAK0388921.1"/>
    <property type="molecule type" value="Genomic_DNA"/>
</dbReference>
<evidence type="ECO:0000256" key="8">
    <source>
        <dbReference type="SAM" id="MobiDB-lite"/>
    </source>
</evidence>
<evidence type="ECO:0000256" key="9">
    <source>
        <dbReference type="SAM" id="SignalP"/>
    </source>
</evidence>
<evidence type="ECO:0000256" key="3">
    <source>
        <dbReference type="ARBA" id="ARBA00022622"/>
    </source>
</evidence>
<gene>
    <name evidence="11" type="ORF">NLU13_2498</name>
</gene>
<evidence type="ECO:0000256" key="5">
    <source>
        <dbReference type="ARBA" id="ARBA00023136"/>
    </source>
</evidence>
<feature type="compositionally biased region" description="Low complexity" evidence="8">
    <location>
        <begin position="174"/>
        <end position="197"/>
    </location>
</feature>
<evidence type="ECO:0000256" key="2">
    <source>
        <dbReference type="ARBA" id="ARBA00022475"/>
    </source>
</evidence>
<name>A0AA39L8W7_SARSR</name>
<organism evidence="11 12">
    <name type="scientific">Sarocladium strictum</name>
    <name type="common">Black bundle disease fungus</name>
    <name type="synonym">Acremonium strictum</name>
    <dbReference type="NCBI Taxonomy" id="5046"/>
    <lineage>
        <taxon>Eukaryota</taxon>
        <taxon>Fungi</taxon>
        <taxon>Dikarya</taxon>
        <taxon>Ascomycota</taxon>
        <taxon>Pezizomycotina</taxon>
        <taxon>Sordariomycetes</taxon>
        <taxon>Hypocreomycetidae</taxon>
        <taxon>Hypocreales</taxon>
        <taxon>Sarocladiaceae</taxon>
        <taxon>Sarocladium</taxon>
    </lineage>
</organism>
<keyword evidence="2" id="KW-1003">Cell membrane</keyword>
<comment type="caution">
    <text evidence="11">The sequence shown here is derived from an EMBL/GenBank/DDBJ whole genome shotgun (WGS) entry which is preliminary data.</text>
</comment>
<dbReference type="PANTHER" id="PTHR34992:SF1">
    <property type="entry name" value="COPPER ACQUISITION FACTOR BIM1-LIKE DOMAIN-CONTAINING PROTEIN"/>
    <property type="match status" value="1"/>
</dbReference>
<dbReference type="CDD" id="cd21176">
    <property type="entry name" value="LPMO_auxiliary-like"/>
    <property type="match status" value="1"/>
</dbReference>
<evidence type="ECO:0000259" key="10">
    <source>
        <dbReference type="Pfam" id="PF20238"/>
    </source>
</evidence>
<dbReference type="Proteomes" id="UP001175261">
    <property type="component" value="Unassembled WGS sequence"/>
</dbReference>
<evidence type="ECO:0000256" key="6">
    <source>
        <dbReference type="ARBA" id="ARBA00023180"/>
    </source>
</evidence>
<dbReference type="AlphaFoldDB" id="A0AA39L8W7"/>
<keyword evidence="12" id="KW-1185">Reference proteome</keyword>
<reference evidence="11" key="1">
    <citation type="submission" date="2022-10" db="EMBL/GenBank/DDBJ databases">
        <title>Determination and structural analysis of whole genome sequence of Sarocladium strictum F4-1.</title>
        <authorList>
            <person name="Hu L."/>
            <person name="Jiang Y."/>
        </authorList>
    </citation>
    <scope>NUCLEOTIDE SEQUENCE</scope>
    <source>
        <strain evidence="11">F4-1</strain>
    </source>
</reference>
<dbReference type="GO" id="GO:0005886">
    <property type="term" value="C:plasma membrane"/>
    <property type="evidence" value="ECO:0007669"/>
    <property type="project" value="UniProtKB-SubCell"/>
</dbReference>
<evidence type="ECO:0000256" key="1">
    <source>
        <dbReference type="ARBA" id="ARBA00004609"/>
    </source>
</evidence>
<evidence type="ECO:0000256" key="7">
    <source>
        <dbReference type="ARBA" id="ARBA00023288"/>
    </source>
</evidence>
<dbReference type="PANTHER" id="PTHR34992">
    <property type="entry name" value="HYPHAL ANASTAMOSIS-7 PROTEIN"/>
    <property type="match status" value="1"/>
</dbReference>